<name>A0A218UC90_9PASE</name>
<reference evidence="4 5" key="1">
    <citation type="submission" date="2017-05" db="EMBL/GenBank/DDBJ databases">
        <title>Genome of assembly of the Bengalese finch, Lonchura striata domestica.</title>
        <authorList>
            <person name="Colquitt B.M."/>
            <person name="Brainard M.S."/>
        </authorList>
    </citation>
    <scope>NUCLEOTIDE SEQUENCE [LARGE SCALE GENOMIC DNA]</scope>
    <source>
        <strain evidence="4">White83orange57</strain>
    </source>
</reference>
<dbReference type="AlphaFoldDB" id="A0A218UC90"/>
<protein>
    <submittedName>
        <fullName evidence="4">Polypeptide N-acetylgalactosaminyltransferase 13</fullName>
    </submittedName>
</protein>
<dbReference type="GO" id="GO:0030246">
    <property type="term" value="F:carbohydrate binding"/>
    <property type="evidence" value="ECO:0007669"/>
    <property type="project" value="UniProtKB-KW"/>
</dbReference>
<feature type="domain" description="Ricin B lectin" evidence="3">
    <location>
        <begin position="64"/>
        <end position="186"/>
    </location>
</feature>
<comment type="caution">
    <text evidence="4">The sequence shown here is derived from an EMBL/GenBank/DDBJ whole genome shotgun (WGS) entry which is preliminary data.</text>
</comment>
<dbReference type="FunFam" id="2.80.10.50:FF:000014">
    <property type="entry name" value="Polypeptide N-acetylgalactosaminyltransferase"/>
    <property type="match status" value="1"/>
</dbReference>
<evidence type="ECO:0000313" key="5">
    <source>
        <dbReference type="Proteomes" id="UP000197619"/>
    </source>
</evidence>
<gene>
    <name evidence="4" type="primary">GALNT13_0</name>
    <name evidence="4" type="ORF">RLOC_00006463</name>
</gene>
<dbReference type="InterPro" id="IPR035992">
    <property type="entry name" value="Ricin_B-like_lectins"/>
</dbReference>
<dbReference type="Gene3D" id="3.90.550.10">
    <property type="entry name" value="Spore Coat Polysaccharide Biosynthesis Protein SpsA, Chain A"/>
    <property type="match status" value="1"/>
</dbReference>
<evidence type="ECO:0000259" key="3">
    <source>
        <dbReference type="SMART" id="SM00458"/>
    </source>
</evidence>
<dbReference type="PANTHER" id="PTHR11675">
    <property type="entry name" value="N-ACETYLGALACTOSAMINYLTRANSFERASE"/>
    <property type="match status" value="1"/>
</dbReference>
<evidence type="ECO:0000256" key="2">
    <source>
        <dbReference type="ARBA" id="ARBA00023157"/>
    </source>
</evidence>
<dbReference type="InterPro" id="IPR029044">
    <property type="entry name" value="Nucleotide-diphossugar_trans"/>
</dbReference>
<keyword evidence="1" id="KW-0430">Lectin</keyword>
<dbReference type="SUPFAM" id="SSF50370">
    <property type="entry name" value="Ricin B-like lectins"/>
    <property type="match status" value="1"/>
</dbReference>
<keyword evidence="2" id="KW-1015">Disulfide bond</keyword>
<dbReference type="GO" id="GO:0004653">
    <property type="term" value="F:polypeptide N-acetylgalactosaminyltransferase activity"/>
    <property type="evidence" value="ECO:0007669"/>
    <property type="project" value="TreeGrafter"/>
</dbReference>
<keyword evidence="5" id="KW-1185">Reference proteome</keyword>
<dbReference type="PANTHER" id="PTHR11675:SF47">
    <property type="entry name" value="POLYPEPTIDE N-ACETYLGALACTOSAMINYLTRANSFERASE 13"/>
    <property type="match status" value="1"/>
</dbReference>
<evidence type="ECO:0000256" key="1">
    <source>
        <dbReference type="ARBA" id="ARBA00022734"/>
    </source>
</evidence>
<dbReference type="Proteomes" id="UP000197619">
    <property type="component" value="Unassembled WGS sequence"/>
</dbReference>
<dbReference type="STRING" id="299123.ENSLSDP00000007697"/>
<accession>A0A218UC90</accession>
<dbReference type="Gene3D" id="2.80.10.50">
    <property type="match status" value="1"/>
</dbReference>
<dbReference type="SMART" id="SM00458">
    <property type="entry name" value="RICIN"/>
    <property type="match status" value="1"/>
</dbReference>
<dbReference type="InterPro" id="IPR000772">
    <property type="entry name" value="Ricin_B_lectin"/>
</dbReference>
<dbReference type="GO" id="GO:0006493">
    <property type="term" value="P:protein O-linked glycosylation"/>
    <property type="evidence" value="ECO:0007669"/>
    <property type="project" value="TreeGrafter"/>
</dbReference>
<organism evidence="4 5">
    <name type="scientific">Lonchura striata</name>
    <name type="common">white-rumped munia</name>
    <dbReference type="NCBI Taxonomy" id="40157"/>
    <lineage>
        <taxon>Eukaryota</taxon>
        <taxon>Metazoa</taxon>
        <taxon>Chordata</taxon>
        <taxon>Craniata</taxon>
        <taxon>Vertebrata</taxon>
        <taxon>Euteleostomi</taxon>
        <taxon>Archelosauria</taxon>
        <taxon>Archosauria</taxon>
        <taxon>Dinosauria</taxon>
        <taxon>Saurischia</taxon>
        <taxon>Theropoda</taxon>
        <taxon>Coelurosauria</taxon>
        <taxon>Aves</taxon>
        <taxon>Neognathae</taxon>
        <taxon>Neoaves</taxon>
        <taxon>Telluraves</taxon>
        <taxon>Australaves</taxon>
        <taxon>Passeriformes</taxon>
        <taxon>Passeroidea</taxon>
        <taxon>Estrildidae</taxon>
        <taxon>Estrildinae</taxon>
        <taxon>Lonchura</taxon>
    </lineage>
</organism>
<dbReference type="GO" id="GO:0005794">
    <property type="term" value="C:Golgi apparatus"/>
    <property type="evidence" value="ECO:0007669"/>
    <property type="project" value="TreeGrafter"/>
</dbReference>
<proteinExistence type="predicted"/>
<dbReference type="EMBL" id="MUZQ01000475">
    <property type="protein sequence ID" value="OWK51022.1"/>
    <property type="molecule type" value="Genomic_DNA"/>
</dbReference>
<sequence length="192" mass="21774">MSVIWQCGGSLEIVTCSHVGHVFRKATPYTFPGGTGHVINKNNRRLAEVWMDDFKDFFYIISPGAPRFIRNVETNQCLDNMGRKENEKVGFFNCHGMGGNQVFSYTADKEIRTDDLCLDVSRLNGPVLMLKCHHLRGNQLWEYDAEKLTLRHLNSNQCLAEPSAEERLVPTMRECGGGRAQQWLLRNATLGP</sequence>
<dbReference type="Pfam" id="PF00652">
    <property type="entry name" value="Ricin_B_lectin"/>
    <property type="match status" value="1"/>
</dbReference>
<evidence type="ECO:0000313" key="4">
    <source>
        <dbReference type="EMBL" id="OWK51022.1"/>
    </source>
</evidence>
<dbReference type="PROSITE" id="PS50231">
    <property type="entry name" value="RICIN_B_LECTIN"/>
    <property type="match status" value="1"/>
</dbReference>